<evidence type="ECO:0000313" key="2">
    <source>
        <dbReference type="EMBL" id="AHY44182.1"/>
    </source>
</evidence>
<reference evidence="2 3" key="1">
    <citation type="submission" date="2014-03" db="EMBL/GenBank/DDBJ databases">
        <title>Complete genome sequence of Pseudomonas stutzeri 19SMN4.</title>
        <authorList>
            <person name="Brunet-Galmes I."/>
            <person name="Nogales B."/>
            <person name="Busquets A."/>
            <person name="Pena A."/>
            <person name="Gomila M."/>
            <person name="Garcia-Valdes E."/>
            <person name="Lalucat J."/>
            <person name="Bennasar A."/>
            <person name="Bosch R."/>
        </authorList>
    </citation>
    <scope>NUCLEOTIDE SEQUENCE [LARGE SCALE GENOMIC DNA]</scope>
    <source>
        <strain evidence="2 3">19SMN4</strain>
    </source>
</reference>
<protein>
    <recommendedName>
        <fullName evidence="1">REase associating with pPIWI RE domain-containing protein</fullName>
    </recommendedName>
</protein>
<dbReference type="PATRIC" id="fig|316.97.peg.3520"/>
<dbReference type="Proteomes" id="UP000025238">
    <property type="component" value="Chromosome"/>
</dbReference>
<sequence>MDKQQPEHLLQLLAQGASLSSKNRALAFPLLQRACALLWRLEPVGYPMSAIELERKLSVPLEDWLSSAIRADYSGPLLYSNIATQTCNEMLLELDVRELWEQVQASVNRVKQACRLRADGETHYRNFRLFLIEHGVIVPFQAQESFVSLNLSLSEFYEPIPPHLHHNGLLYLCPECKWPMNAQRHQVSCDSAWCQDKKSLFVRDGSRLINRVDNSILLGHPVEDRLMLKPPLWKFTLQPGLLEVALASALVAKGLEVQLWPDVDRTDLRIRLGHAYQDIDAKVWISSYELAKHIESIPSSKPRWIVIPDYQMQNIPLLRQRCPAGVAVFTQSQCVREAQKHAAPF</sequence>
<dbReference type="AlphaFoldDB" id="A0A023WVF2"/>
<gene>
    <name evidence="2" type="ORF">UIB01_17610</name>
</gene>
<proteinExistence type="predicted"/>
<evidence type="ECO:0000259" key="1">
    <source>
        <dbReference type="Pfam" id="PF18154"/>
    </source>
</evidence>
<dbReference type="EMBL" id="CP007509">
    <property type="protein sequence ID" value="AHY44182.1"/>
    <property type="molecule type" value="Genomic_DNA"/>
</dbReference>
<organism evidence="2 3">
    <name type="scientific">Stutzerimonas stutzeri</name>
    <name type="common">Pseudomonas stutzeri</name>
    <dbReference type="NCBI Taxonomy" id="316"/>
    <lineage>
        <taxon>Bacteria</taxon>
        <taxon>Pseudomonadati</taxon>
        <taxon>Pseudomonadota</taxon>
        <taxon>Gammaproteobacteria</taxon>
        <taxon>Pseudomonadales</taxon>
        <taxon>Pseudomonadaceae</taxon>
        <taxon>Stutzerimonas</taxon>
    </lineage>
</organism>
<accession>A0A023WVF2</accession>
<feature type="domain" description="REase associating with pPIWI RE" evidence="1">
    <location>
        <begin position="240"/>
        <end position="342"/>
    </location>
</feature>
<evidence type="ECO:0000313" key="3">
    <source>
        <dbReference type="Proteomes" id="UP000025238"/>
    </source>
</evidence>
<dbReference type="InterPro" id="IPR040828">
    <property type="entry name" value="pPIWI_RE_REase"/>
</dbReference>
<name>A0A023WVF2_STUST</name>
<dbReference type="Pfam" id="PF18154">
    <property type="entry name" value="pPIWI_RE_REase"/>
    <property type="match status" value="1"/>
</dbReference>
<dbReference type="KEGG" id="pstu:UIB01_17610"/>